<name>A0A9W9BTR0_9HYPO</name>
<dbReference type="PANTHER" id="PTHR40617:SF1">
    <property type="entry name" value="ATTH DOMAIN-CONTAINING PROTEIN-RELATED"/>
    <property type="match status" value="1"/>
</dbReference>
<dbReference type="PANTHER" id="PTHR40617">
    <property type="entry name" value="TERPENE CYCLASE ASQC"/>
    <property type="match status" value="1"/>
</dbReference>
<dbReference type="Pfam" id="PF07143">
    <property type="entry name" value="CrtC"/>
    <property type="match status" value="1"/>
</dbReference>
<accession>A0A9W9BTR0</accession>
<comment type="caution">
    <text evidence="3">The sequence shown here is derived from an EMBL/GenBank/DDBJ whole genome shotgun (WGS) entry which is preliminary data.</text>
</comment>
<feature type="domain" description="AttH" evidence="2">
    <location>
        <begin position="92"/>
        <end position="228"/>
    </location>
</feature>
<reference evidence="3" key="1">
    <citation type="submission" date="2022-10" db="EMBL/GenBank/DDBJ databases">
        <title>Tapping the CABI collections for fungal endophytes: first genome assemblies for Collariella, Neodidymelliopsis, Ascochyta clinopodiicola, Didymella pomorum, Didymosphaeria variabile, Neocosmospora piperis and Neocucurbitaria cava.</title>
        <authorList>
            <person name="Hill R."/>
        </authorList>
    </citation>
    <scope>NUCLEOTIDE SEQUENCE</scope>
    <source>
        <strain evidence="3">IMI 366586</strain>
    </source>
</reference>
<sequence>MRFNLAFAHLSMALGAVTAAPATMAKPNNNLPAYSFRPEADESYWKSSLPVLFNFSTSQFDKTVNGKAAASSYWTSSFLTGHNKRQYLAISHAFTDMHNSSYYRSSVLDLNDLEVYHSKVTYSNDTVLQSDSLLKLTLAQNGFESTSVDNVSQMRTWSNHGKVKFNIKYNATSSVIVDGGMGLFTFGNGLSYEWGLPSCRTEGSVTLDGHEITIDPSNSFTWYDRQWNDGLPVGGNWTWFQLHLPNSRTKFSIWAIEDEVTKRADYFTTIRLEDGSQNLVPVTFLPDYTRQWHSPASGFYYPQDWTLIVGDYATLRVSSATKNQEIVGNTVFSTAYEGFVTFDGEIDGQYVDGYGVVEVLFTS</sequence>
<keyword evidence="4" id="KW-1185">Reference proteome</keyword>
<evidence type="ECO:0000313" key="4">
    <source>
        <dbReference type="Proteomes" id="UP001140502"/>
    </source>
</evidence>
<dbReference type="Proteomes" id="UP001140502">
    <property type="component" value="Unassembled WGS sequence"/>
</dbReference>
<dbReference type="OrthoDB" id="5295747at2759"/>
<dbReference type="EMBL" id="JAPEUR010000023">
    <property type="protein sequence ID" value="KAJ4327514.1"/>
    <property type="molecule type" value="Genomic_DNA"/>
</dbReference>
<evidence type="ECO:0000259" key="2">
    <source>
        <dbReference type="Pfam" id="PF07143"/>
    </source>
</evidence>
<protein>
    <recommendedName>
        <fullName evidence="2">AttH domain-containing protein</fullName>
    </recommendedName>
</protein>
<feature type="signal peptide" evidence="1">
    <location>
        <begin position="1"/>
        <end position="19"/>
    </location>
</feature>
<dbReference type="InterPro" id="IPR023374">
    <property type="entry name" value="AttH-like_dom_sf"/>
</dbReference>
<evidence type="ECO:0000313" key="3">
    <source>
        <dbReference type="EMBL" id="KAJ4327514.1"/>
    </source>
</evidence>
<dbReference type="SUPFAM" id="SSF159245">
    <property type="entry name" value="AttH-like"/>
    <property type="match status" value="1"/>
</dbReference>
<dbReference type="AlphaFoldDB" id="A0A9W9BTR0"/>
<organism evidence="3 4">
    <name type="scientific">Fusarium piperis</name>
    <dbReference type="NCBI Taxonomy" id="1435070"/>
    <lineage>
        <taxon>Eukaryota</taxon>
        <taxon>Fungi</taxon>
        <taxon>Dikarya</taxon>
        <taxon>Ascomycota</taxon>
        <taxon>Pezizomycotina</taxon>
        <taxon>Sordariomycetes</taxon>
        <taxon>Hypocreomycetidae</taxon>
        <taxon>Hypocreales</taxon>
        <taxon>Nectriaceae</taxon>
        <taxon>Fusarium</taxon>
        <taxon>Fusarium solani species complex</taxon>
    </lineage>
</organism>
<keyword evidence="1" id="KW-0732">Signal</keyword>
<dbReference type="InterPro" id="IPR053112">
    <property type="entry name" value="Fungal_Dehydratase/Hydratase"/>
</dbReference>
<dbReference type="InterPro" id="IPR010791">
    <property type="entry name" value="AttH_dom"/>
</dbReference>
<evidence type="ECO:0000256" key="1">
    <source>
        <dbReference type="SAM" id="SignalP"/>
    </source>
</evidence>
<dbReference type="Pfam" id="PF17186">
    <property type="entry name" value="Lipocalin_9"/>
    <property type="match status" value="1"/>
</dbReference>
<dbReference type="Gene3D" id="2.40.370.10">
    <property type="entry name" value="AttH-like domain"/>
    <property type="match status" value="2"/>
</dbReference>
<gene>
    <name evidence="3" type="ORF">N0V84_002042</name>
</gene>
<proteinExistence type="predicted"/>
<feature type="chain" id="PRO_5040972210" description="AttH domain-containing protein" evidence="1">
    <location>
        <begin position="20"/>
        <end position="363"/>
    </location>
</feature>